<proteinExistence type="predicted"/>
<sequence>AKVCTDEQVGLVDIPQYHQFGAYEAYLLG</sequence>
<name>A0A0F9CH28_9ZZZZ</name>
<reference evidence="1" key="1">
    <citation type="journal article" date="2015" name="Nature">
        <title>Complex archaea that bridge the gap between prokaryotes and eukaryotes.</title>
        <authorList>
            <person name="Spang A."/>
            <person name="Saw J.H."/>
            <person name="Jorgensen S.L."/>
            <person name="Zaremba-Niedzwiedzka K."/>
            <person name="Martijn J."/>
            <person name="Lind A.E."/>
            <person name="van Eijk R."/>
            <person name="Schleper C."/>
            <person name="Guy L."/>
            <person name="Ettema T.J."/>
        </authorList>
    </citation>
    <scope>NUCLEOTIDE SEQUENCE</scope>
</reference>
<comment type="caution">
    <text evidence="1">The sequence shown here is derived from an EMBL/GenBank/DDBJ whole genome shotgun (WGS) entry which is preliminary data.</text>
</comment>
<protein>
    <submittedName>
        <fullName evidence="1">Uncharacterized protein</fullName>
    </submittedName>
</protein>
<organism evidence="1">
    <name type="scientific">marine sediment metagenome</name>
    <dbReference type="NCBI Taxonomy" id="412755"/>
    <lineage>
        <taxon>unclassified sequences</taxon>
        <taxon>metagenomes</taxon>
        <taxon>ecological metagenomes</taxon>
    </lineage>
</organism>
<evidence type="ECO:0000313" key="1">
    <source>
        <dbReference type="EMBL" id="KKK95996.1"/>
    </source>
</evidence>
<gene>
    <name evidence="1" type="ORF">LCGC14_2667220</name>
</gene>
<dbReference type="EMBL" id="LAZR01046671">
    <property type="protein sequence ID" value="KKK95996.1"/>
    <property type="molecule type" value="Genomic_DNA"/>
</dbReference>
<accession>A0A0F9CH28</accession>
<feature type="non-terminal residue" evidence="1">
    <location>
        <position position="1"/>
    </location>
</feature>
<dbReference type="AlphaFoldDB" id="A0A0F9CH28"/>